<reference evidence="1 2" key="1">
    <citation type="submission" date="2020-10" db="EMBL/GenBank/DDBJ databases">
        <title>Olsenella immobilis sp.nov., isolated from the mud in a fermentation cellar used for the production of Chinese strong-flavoured liquor.</title>
        <authorList>
            <person name="Lu L."/>
        </authorList>
    </citation>
    <scope>NUCLEOTIDE SEQUENCE [LARGE SCALE GENOMIC DNA]</scope>
    <source>
        <strain evidence="1 2">LZLJ-2</strain>
    </source>
</reference>
<evidence type="ECO:0000313" key="1">
    <source>
        <dbReference type="EMBL" id="QOY60434.1"/>
    </source>
</evidence>
<dbReference type="KEGG" id="tio:INP52_08520"/>
<name>A0A7S7M837_9ACTN</name>
<evidence type="ECO:0008006" key="3">
    <source>
        <dbReference type="Google" id="ProtNLM"/>
    </source>
</evidence>
<dbReference type="RefSeq" id="WP_194370876.1">
    <property type="nucleotide sequence ID" value="NZ_CP063767.1"/>
</dbReference>
<sequence>MSPFLLIPLAFVALVVWNNLEREHAYRRVHRLFAQGRPDEVLDYLDRWWVRLCFPTYNLTLLRLNAKLQKGDRKAAGTLMGDLLRSKCTKKQRADLLPRAFDFYLQNGKYKQAQVILDEITSTSTNPRFVAECQLTYDITAKADTSHIAEMEERAAHAEASERMRLLHLLAIQYENAHNPEMVERCHERMSALVEKSL</sequence>
<keyword evidence="2" id="KW-1185">Reference proteome</keyword>
<organism evidence="1 2">
    <name type="scientific">Thermophilibacter immobilis</name>
    <dbReference type="NCBI Taxonomy" id="2779519"/>
    <lineage>
        <taxon>Bacteria</taxon>
        <taxon>Bacillati</taxon>
        <taxon>Actinomycetota</taxon>
        <taxon>Coriobacteriia</taxon>
        <taxon>Coriobacteriales</taxon>
        <taxon>Atopobiaceae</taxon>
        <taxon>Thermophilibacter</taxon>
    </lineage>
</organism>
<proteinExistence type="predicted"/>
<gene>
    <name evidence="1" type="ORF">INP52_08520</name>
</gene>
<accession>A0A7S7M837</accession>
<dbReference type="AlphaFoldDB" id="A0A7S7M837"/>
<dbReference type="EMBL" id="CP063767">
    <property type="protein sequence ID" value="QOY60434.1"/>
    <property type="molecule type" value="Genomic_DNA"/>
</dbReference>
<dbReference type="Proteomes" id="UP000593735">
    <property type="component" value="Chromosome"/>
</dbReference>
<protein>
    <recommendedName>
        <fullName evidence="3">Tetratricopeptide repeat protein</fullName>
    </recommendedName>
</protein>
<evidence type="ECO:0000313" key="2">
    <source>
        <dbReference type="Proteomes" id="UP000593735"/>
    </source>
</evidence>